<organism evidence="1 2">
    <name type="scientific">Rhizoclosmatium globosum</name>
    <dbReference type="NCBI Taxonomy" id="329046"/>
    <lineage>
        <taxon>Eukaryota</taxon>
        <taxon>Fungi</taxon>
        <taxon>Fungi incertae sedis</taxon>
        <taxon>Chytridiomycota</taxon>
        <taxon>Chytridiomycota incertae sedis</taxon>
        <taxon>Chytridiomycetes</taxon>
        <taxon>Chytridiales</taxon>
        <taxon>Chytriomycetaceae</taxon>
        <taxon>Rhizoclosmatium</taxon>
    </lineage>
</organism>
<name>A0A1Y2D0W4_9FUNG</name>
<reference evidence="1 2" key="1">
    <citation type="submission" date="2016-07" db="EMBL/GenBank/DDBJ databases">
        <title>Pervasive Adenine N6-methylation of Active Genes in Fungi.</title>
        <authorList>
            <consortium name="DOE Joint Genome Institute"/>
            <person name="Mondo S.J."/>
            <person name="Dannebaum R.O."/>
            <person name="Kuo R.C."/>
            <person name="Labutti K."/>
            <person name="Haridas S."/>
            <person name="Kuo A."/>
            <person name="Salamov A."/>
            <person name="Ahrendt S.R."/>
            <person name="Lipzen A."/>
            <person name="Sullivan W."/>
            <person name="Andreopoulos W.B."/>
            <person name="Clum A."/>
            <person name="Lindquist E."/>
            <person name="Daum C."/>
            <person name="Ramamoorthy G.K."/>
            <person name="Gryganskyi A."/>
            <person name="Culley D."/>
            <person name="Magnuson J.K."/>
            <person name="James T.Y."/>
            <person name="O'Malley M.A."/>
            <person name="Stajich J.E."/>
            <person name="Spatafora J.W."/>
            <person name="Visel A."/>
            <person name="Grigoriev I.V."/>
        </authorList>
    </citation>
    <scope>NUCLEOTIDE SEQUENCE [LARGE SCALE GENOMIC DNA]</scope>
    <source>
        <strain evidence="1 2">JEL800</strain>
    </source>
</reference>
<comment type="caution">
    <text evidence="1">The sequence shown here is derived from an EMBL/GenBank/DDBJ whole genome shotgun (WGS) entry which is preliminary data.</text>
</comment>
<dbReference type="EMBL" id="MCGO01000002">
    <property type="protein sequence ID" value="ORY52847.1"/>
    <property type="molecule type" value="Genomic_DNA"/>
</dbReference>
<sequence length="139" mass="14678">MQSISTRALMITSVSLVPPSDGGFIVETSGSSNILVQGPTSNPRIPQLNQLLKNHKPRPNLRNLINLLQLLHPTTLHQLAHPNPVPQHDIQRLLSSAQAFKPIGGVSGCPFGDGFGVGGGGGLEACRAFFGYYVVSGDA</sequence>
<protein>
    <submittedName>
        <fullName evidence="1">Uncharacterized protein</fullName>
    </submittedName>
</protein>
<proteinExistence type="predicted"/>
<gene>
    <name evidence="1" type="ORF">BCR33DRAFT_779236</name>
</gene>
<dbReference type="AlphaFoldDB" id="A0A1Y2D0W4"/>
<accession>A0A1Y2D0W4</accession>
<keyword evidence="2" id="KW-1185">Reference proteome</keyword>
<evidence type="ECO:0000313" key="2">
    <source>
        <dbReference type="Proteomes" id="UP000193642"/>
    </source>
</evidence>
<dbReference type="Proteomes" id="UP000193642">
    <property type="component" value="Unassembled WGS sequence"/>
</dbReference>
<evidence type="ECO:0000313" key="1">
    <source>
        <dbReference type="EMBL" id="ORY52847.1"/>
    </source>
</evidence>